<name>A0AAU9TU23_EUPED</name>
<evidence type="ECO:0000313" key="2">
    <source>
        <dbReference type="Proteomes" id="UP001153954"/>
    </source>
</evidence>
<organism evidence="1 2">
    <name type="scientific">Euphydryas editha</name>
    <name type="common">Edith's checkerspot</name>
    <dbReference type="NCBI Taxonomy" id="104508"/>
    <lineage>
        <taxon>Eukaryota</taxon>
        <taxon>Metazoa</taxon>
        <taxon>Ecdysozoa</taxon>
        <taxon>Arthropoda</taxon>
        <taxon>Hexapoda</taxon>
        <taxon>Insecta</taxon>
        <taxon>Pterygota</taxon>
        <taxon>Neoptera</taxon>
        <taxon>Endopterygota</taxon>
        <taxon>Lepidoptera</taxon>
        <taxon>Glossata</taxon>
        <taxon>Ditrysia</taxon>
        <taxon>Papilionoidea</taxon>
        <taxon>Nymphalidae</taxon>
        <taxon>Nymphalinae</taxon>
        <taxon>Euphydryas</taxon>
    </lineage>
</organism>
<evidence type="ECO:0000313" key="1">
    <source>
        <dbReference type="EMBL" id="CAH2089017.1"/>
    </source>
</evidence>
<proteinExistence type="predicted"/>
<protein>
    <submittedName>
        <fullName evidence="1">Uncharacterized protein</fullName>
    </submittedName>
</protein>
<dbReference type="Proteomes" id="UP001153954">
    <property type="component" value="Unassembled WGS sequence"/>
</dbReference>
<accession>A0AAU9TU23</accession>
<gene>
    <name evidence="1" type="ORF">EEDITHA_LOCUS5114</name>
</gene>
<comment type="caution">
    <text evidence="1">The sequence shown here is derived from an EMBL/GenBank/DDBJ whole genome shotgun (WGS) entry which is preliminary data.</text>
</comment>
<reference evidence="1" key="1">
    <citation type="submission" date="2022-03" db="EMBL/GenBank/DDBJ databases">
        <authorList>
            <person name="Tunstrom K."/>
        </authorList>
    </citation>
    <scope>NUCLEOTIDE SEQUENCE</scope>
</reference>
<dbReference type="AlphaFoldDB" id="A0AAU9TU23"/>
<sequence>MALKSLTSSHNIIDIIHRYGHCISYPGIEELETETTYYAMRKSTVCPEVIKINPNLCTGVAYDNFDRFVETKYGKDTLHDTVMYNLPKRGSKFFTRIRHSKFAFFHQRRTWNVGKKTTKNIGGY</sequence>
<keyword evidence="2" id="KW-1185">Reference proteome</keyword>
<dbReference type="EMBL" id="CAKOGL010000007">
    <property type="protein sequence ID" value="CAH2089017.1"/>
    <property type="molecule type" value="Genomic_DNA"/>
</dbReference>